<evidence type="ECO:0000256" key="2">
    <source>
        <dbReference type="ARBA" id="ARBA00004829"/>
    </source>
</evidence>
<feature type="transmembrane region" description="Helical" evidence="8">
    <location>
        <begin position="80"/>
        <end position="102"/>
    </location>
</feature>
<evidence type="ECO:0000256" key="6">
    <source>
        <dbReference type="ARBA" id="ARBA00023136"/>
    </source>
</evidence>
<gene>
    <name evidence="9" type="ORF">SAMN04488035_1201</name>
</gene>
<dbReference type="GO" id="GO:0016117">
    <property type="term" value="P:carotenoid biosynthetic process"/>
    <property type="evidence" value="ECO:0007669"/>
    <property type="project" value="UniProtKB-KW"/>
</dbReference>
<keyword evidence="3 8" id="KW-0812">Transmembrane</keyword>
<dbReference type="GO" id="GO:0045436">
    <property type="term" value="F:lycopene beta cyclase activity"/>
    <property type="evidence" value="ECO:0007669"/>
    <property type="project" value="UniProtKB-ARBA"/>
</dbReference>
<keyword evidence="6 8" id="KW-0472">Membrane</keyword>
<feature type="transmembrane region" description="Helical" evidence="8">
    <location>
        <begin position="6"/>
        <end position="23"/>
    </location>
</feature>
<keyword evidence="10" id="KW-1185">Reference proteome</keyword>
<feature type="transmembrane region" description="Helical" evidence="8">
    <location>
        <begin position="35"/>
        <end position="58"/>
    </location>
</feature>
<comment type="pathway">
    <text evidence="2">Carotenoid biosynthesis.</text>
</comment>
<dbReference type="OrthoDB" id="4774157at2"/>
<evidence type="ECO:0000256" key="7">
    <source>
        <dbReference type="ARBA" id="ARBA00023235"/>
    </source>
</evidence>
<proteinExistence type="predicted"/>
<dbReference type="GO" id="GO:0016020">
    <property type="term" value="C:membrane"/>
    <property type="evidence" value="ECO:0007669"/>
    <property type="project" value="UniProtKB-SubCell"/>
</dbReference>
<evidence type="ECO:0000256" key="1">
    <source>
        <dbReference type="ARBA" id="ARBA00004141"/>
    </source>
</evidence>
<dbReference type="AlphaFoldDB" id="A0A1I2FBK5"/>
<keyword evidence="5 8" id="KW-1133">Transmembrane helix</keyword>
<organism evidence="9 10">
    <name type="scientific">Flavimobilis marinus</name>
    <dbReference type="NCBI Taxonomy" id="285351"/>
    <lineage>
        <taxon>Bacteria</taxon>
        <taxon>Bacillati</taxon>
        <taxon>Actinomycetota</taxon>
        <taxon>Actinomycetes</taxon>
        <taxon>Micrococcales</taxon>
        <taxon>Jonesiaceae</taxon>
        <taxon>Flavimobilis</taxon>
    </lineage>
</organism>
<accession>A0A1I2FBK5</accession>
<evidence type="ECO:0000313" key="9">
    <source>
        <dbReference type="EMBL" id="SFF01911.1"/>
    </source>
</evidence>
<evidence type="ECO:0000256" key="5">
    <source>
        <dbReference type="ARBA" id="ARBA00022989"/>
    </source>
</evidence>
<dbReference type="GO" id="GO:0016872">
    <property type="term" value="F:intramolecular lyase activity"/>
    <property type="evidence" value="ECO:0007669"/>
    <property type="project" value="InterPro"/>
</dbReference>
<evidence type="ECO:0000313" key="10">
    <source>
        <dbReference type="Proteomes" id="UP000198520"/>
    </source>
</evidence>
<reference evidence="10" key="1">
    <citation type="submission" date="2016-10" db="EMBL/GenBank/DDBJ databases">
        <authorList>
            <person name="Varghese N."/>
            <person name="Submissions S."/>
        </authorList>
    </citation>
    <scope>NUCLEOTIDE SEQUENCE [LARGE SCALE GENOMIC DNA]</scope>
    <source>
        <strain evidence="10">DSM 19083</strain>
    </source>
</reference>
<keyword evidence="7" id="KW-0413">Isomerase</keyword>
<evidence type="ECO:0000256" key="8">
    <source>
        <dbReference type="SAM" id="Phobius"/>
    </source>
</evidence>
<dbReference type="EMBL" id="FONZ01000002">
    <property type="protein sequence ID" value="SFF01911.1"/>
    <property type="molecule type" value="Genomic_DNA"/>
</dbReference>
<keyword evidence="4" id="KW-0125">Carotenoid biosynthesis</keyword>
<evidence type="ECO:0000256" key="3">
    <source>
        <dbReference type="ARBA" id="ARBA00022692"/>
    </source>
</evidence>
<dbReference type="Proteomes" id="UP000198520">
    <property type="component" value="Unassembled WGS sequence"/>
</dbReference>
<comment type="subcellular location">
    <subcellularLocation>
        <location evidence="1">Membrane</location>
        <topology evidence="1">Multi-pass membrane protein</topology>
    </subcellularLocation>
</comment>
<name>A0A1I2FBK5_9MICO</name>
<evidence type="ECO:0000256" key="4">
    <source>
        <dbReference type="ARBA" id="ARBA00022746"/>
    </source>
</evidence>
<dbReference type="STRING" id="285351.SAMN04488035_1201"/>
<dbReference type="InterPro" id="IPR017825">
    <property type="entry name" value="Lycopene_cyclase_dom"/>
</dbReference>
<dbReference type="NCBIfam" id="TIGR03462">
    <property type="entry name" value="CarR_dom_SF"/>
    <property type="match status" value="1"/>
</dbReference>
<protein>
    <submittedName>
        <fullName evidence="9">Lycopene cyclase domain-containing protein</fullName>
    </submittedName>
</protein>
<dbReference type="RefSeq" id="WP_093376144.1">
    <property type="nucleotide sequence ID" value="NZ_BNAN01000002.1"/>
</dbReference>
<sequence>MTGWYLLAILVSLASMVVIDRRWHLFWWADPRRAVVVHGAGIVFFLAWDVAAISRGLFERGQGSALTGIELAPHLPIEEIFFVTFLCYLTMNVYGLVALRLAERERAPR</sequence>